<evidence type="ECO:0000256" key="4">
    <source>
        <dbReference type="ARBA" id="ARBA00022692"/>
    </source>
</evidence>
<feature type="transmembrane region" description="Helical" evidence="13">
    <location>
        <begin position="226"/>
        <end position="245"/>
    </location>
</feature>
<comment type="cofactor">
    <cofactor evidence="12">
        <name>Fe(2+)</name>
        <dbReference type="ChEBI" id="CHEBI:29033"/>
    </cofactor>
</comment>
<evidence type="ECO:0000256" key="5">
    <source>
        <dbReference type="ARBA" id="ARBA00022832"/>
    </source>
</evidence>
<keyword evidence="11 12" id="KW-0275">Fatty acid biosynthesis</keyword>
<keyword evidence="6 13" id="KW-1133">Transmembrane helix</keyword>
<dbReference type="PANTHER" id="PTHR11351:SF98">
    <property type="entry name" value="RE43130P"/>
    <property type="match status" value="1"/>
</dbReference>
<keyword evidence="10 13" id="KW-0472">Membrane</keyword>
<feature type="transmembrane region" description="Helical" evidence="13">
    <location>
        <begin position="57"/>
        <end position="75"/>
    </location>
</feature>
<dbReference type="CDD" id="cd03505">
    <property type="entry name" value="Delta9-FADS-like"/>
    <property type="match status" value="1"/>
</dbReference>
<evidence type="ECO:0000313" key="15">
    <source>
        <dbReference type="EMBL" id="CAH1155145.1"/>
    </source>
</evidence>
<evidence type="ECO:0000256" key="3">
    <source>
        <dbReference type="ARBA" id="ARBA00022516"/>
    </source>
</evidence>
<keyword evidence="7 12" id="KW-0560">Oxidoreductase</keyword>
<evidence type="ECO:0000256" key="1">
    <source>
        <dbReference type="ARBA" id="ARBA00004141"/>
    </source>
</evidence>
<dbReference type="InterPro" id="IPR015876">
    <property type="entry name" value="Acyl-CoA_DS"/>
</dbReference>
<keyword evidence="4 12" id="KW-0812">Transmembrane</keyword>
<feature type="transmembrane region" description="Helical" evidence="13">
    <location>
        <begin position="199"/>
        <end position="220"/>
    </location>
</feature>
<comment type="domain">
    <text evidence="12">The histidine box domains are involved in binding the catalytic metal ions.</text>
</comment>
<dbReference type="GO" id="GO:0004768">
    <property type="term" value="F:stearoyl-CoA 9-desaturase activity"/>
    <property type="evidence" value="ECO:0007669"/>
    <property type="project" value="TreeGrafter"/>
</dbReference>
<protein>
    <recommendedName>
        <fullName evidence="14">Fatty acid desaturase domain-containing protein</fullName>
    </recommendedName>
</protein>
<evidence type="ECO:0000256" key="11">
    <source>
        <dbReference type="ARBA" id="ARBA00023160"/>
    </source>
</evidence>
<evidence type="ECO:0000256" key="13">
    <source>
        <dbReference type="SAM" id="Phobius"/>
    </source>
</evidence>
<dbReference type="GO" id="GO:0006636">
    <property type="term" value="P:unsaturated fatty acid biosynthetic process"/>
    <property type="evidence" value="ECO:0007669"/>
    <property type="project" value="TreeGrafter"/>
</dbReference>
<dbReference type="Pfam" id="PF00487">
    <property type="entry name" value="FA_desaturase"/>
    <property type="match status" value="1"/>
</dbReference>
<evidence type="ECO:0000256" key="9">
    <source>
        <dbReference type="ARBA" id="ARBA00023098"/>
    </source>
</evidence>
<dbReference type="PRINTS" id="PR00075">
    <property type="entry name" value="FACDDSATRASE"/>
</dbReference>
<dbReference type="PANTHER" id="PTHR11351">
    <property type="entry name" value="ACYL-COA DESATURASE"/>
    <property type="match status" value="1"/>
</dbReference>
<comment type="similarity">
    <text evidence="2 12">Belongs to the fatty acid desaturase type 1 family.</text>
</comment>
<feature type="domain" description="Fatty acid desaturase" evidence="14">
    <location>
        <begin position="79"/>
        <end position="286"/>
    </location>
</feature>
<reference evidence="15" key="2">
    <citation type="submission" date="2022-10" db="EMBL/GenBank/DDBJ databases">
        <authorList>
            <consortium name="ENA_rothamsted_submissions"/>
            <consortium name="culmorum"/>
            <person name="King R."/>
        </authorList>
    </citation>
    <scope>NUCLEOTIDE SEQUENCE</scope>
</reference>
<gene>
    <name evidence="15" type="ORF">PHAECO_LOCUS5876</name>
</gene>
<organism evidence="15 16">
    <name type="scientific">Phaedon cochleariae</name>
    <name type="common">Mustard beetle</name>
    <dbReference type="NCBI Taxonomy" id="80249"/>
    <lineage>
        <taxon>Eukaryota</taxon>
        <taxon>Metazoa</taxon>
        <taxon>Ecdysozoa</taxon>
        <taxon>Arthropoda</taxon>
        <taxon>Hexapoda</taxon>
        <taxon>Insecta</taxon>
        <taxon>Pterygota</taxon>
        <taxon>Neoptera</taxon>
        <taxon>Endopterygota</taxon>
        <taxon>Coleoptera</taxon>
        <taxon>Polyphaga</taxon>
        <taxon>Cucujiformia</taxon>
        <taxon>Chrysomeloidea</taxon>
        <taxon>Chrysomelidae</taxon>
        <taxon>Chrysomelinae</taxon>
        <taxon>Chrysomelini</taxon>
        <taxon>Phaedon</taxon>
    </lineage>
</organism>
<dbReference type="GO" id="GO:0005506">
    <property type="term" value="F:iron ion binding"/>
    <property type="evidence" value="ECO:0007669"/>
    <property type="project" value="TreeGrafter"/>
</dbReference>
<name>A0A9P0DMU4_PHACE</name>
<feature type="transmembrane region" description="Helical" evidence="13">
    <location>
        <begin position="87"/>
        <end position="106"/>
    </location>
</feature>
<evidence type="ECO:0000256" key="2">
    <source>
        <dbReference type="ARBA" id="ARBA00009295"/>
    </source>
</evidence>
<evidence type="ECO:0000256" key="10">
    <source>
        <dbReference type="ARBA" id="ARBA00023136"/>
    </source>
</evidence>
<comment type="subcellular location">
    <subcellularLocation>
        <location evidence="1">Membrane</location>
        <topology evidence="1">Multi-pass membrane protein</topology>
    </subcellularLocation>
</comment>
<dbReference type="AlphaFoldDB" id="A0A9P0DMU4"/>
<evidence type="ECO:0000256" key="7">
    <source>
        <dbReference type="ARBA" id="ARBA00023002"/>
    </source>
</evidence>
<dbReference type="EMBL" id="OU896723">
    <property type="protein sequence ID" value="CAH1155145.1"/>
    <property type="molecule type" value="Genomic_DNA"/>
</dbReference>
<dbReference type="GO" id="GO:0005789">
    <property type="term" value="C:endoplasmic reticulum membrane"/>
    <property type="evidence" value="ECO:0007669"/>
    <property type="project" value="TreeGrafter"/>
</dbReference>
<evidence type="ECO:0000259" key="14">
    <source>
        <dbReference type="Pfam" id="PF00487"/>
    </source>
</evidence>
<evidence type="ECO:0000313" key="16">
    <source>
        <dbReference type="Proteomes" id="UP001153737"/>
    </source>
</evidence>
<dbReference type="OrthoDB" id="429145at2759"/>
<accession>A0A9P0DMU4</accession>
<evidence type="ECO:0000256" key="12">
    <source>
        <dbReference type="RuleBase" id="RU000581"/>
    </source>
</evidence>
<keyword evidence="9" id="KW-0443">Lipid metabolism</keyword>
<keyword evidence="8" id="KW-0408">Iron</keyword>
<dbReference type="Proteomes" id="UP001153737">
    <property type="component" value="Chromosome 17"/>
</dbReference>
<evidence type="ECO:0000256" key="6">
    <source>
        <dbReference type="ARBA" id="ARBA00022989"/>
    </source>
</evidence>
<evidence type="ECO:0000256" key="8">
    <source>
        <dbReference type="ARBA" id="ARBA00023004"/>
    </source>
</evidence>
<proteinExistence type="inferred from homology"/>
<reference evidence="15" key="1">
    <citation type="submission" date="2022-01" db="EMBL/GenBank/DDBJ databases">
        <authorList>
            <person name="King R."/>
        </authorList>
    </citation>
    <scope>NUCLEOTIDE SEQUENCE</scope>
</reference>
<keyword evidence="5" id="KW-0276">Fatty acid metabolism</keyword>
<keyword evidence="3 12" id="KW-0444">Lipid biosynthesis</keyword>
<sequence length="382" mass="44487">MAPSIYLSEQSSAEPVQIINLKPNVQQHTCQTYEKPQRRSLESKGPHYKWDIVWKNVLIFILLHGFGAYGFWIMLTKAKWQTNLFGYLYAACSAFGVTAGAHRLWAHRTYKAKLPLRIFLMILQTAALQNDLHEWVRDHRVHHKFTDTDADPHNSRRGFFFSHIGWLMVRKHKDVFAKGKTVDVSDVENDPVVKFQKKYYVLLVTLLTFIVPALIPWYYYGENFWISWYVTIARYTLALNITWLVNSAAHIWGTKPYDGTINPTENKFVAWAAFGEGWHNYHHVFPWDYKAAELGNYRLNPSTAFLDFMAYIGQAYDLKTVSEEMVKKRVKRTGDGTWEGRQNEGGVGEDHEHVDCIWGWGDADMKEDDVNDVKVFNHLKED</sequence>
<keyword evidence="16" id="KW-1185">Reference proteome</keyword>
<dbReference type="InterPro" id="IPR005804">
    <property type="entry name" value="FA_desaturase_dom"/>
</dbReference>